<name>A0A0A9G6Q0_ARUDO</name>
<organism evidence="1">
    <name type="scientific">Arundo donax</name>
    <name type="common">Giant reed</name>
    <name type="synonym">Donax arundinaceus</name>
    <dbReference type="NCBI Taxonomy" id="35708"/>
    <lineage>
        <taxon>Eukaryota</taxon>
        <taxon>Viridiplantae</taxon>
        <taxon>Streptophyta</taxon>
        <taxon>Embryophyta</taxon>
        <taxon>Tracheophyta</taxon>
        <taxon>Spermatophyta</taxon>
        <taxon>Magnoliopsida</taxon>
        <taxon>Liliopsida</taxon>
        <taxon>Poales</taxon>
        <taxon>Poaceae</taxon>
        <taxon>PACMAD clade</taxon>
        <taxon>Arundinoideae</taxon>
        <taxon>Arundineae</taxon>
        <taxon>Arundo</taxon>
    </lineage>
</organism>
<dbReference type="EMBL" id="GBRH01179670">
    <property type="protein sequence ID" value="JAE18226.1"/>
    <property type="molecule type" value="Transcribed_RNA"/>
</dbReference>
<proteinExistence type="predicted"/>
<dbReference type="AlphaFoldDB" id="A0A0A9G6Q0"/>
<sequence>MLLTESLYQLLCSNLHKLYSTICCLVQYTYMESSHVDRTKNVSFSWRHKQKSQPLYQVMT</sequence>
<accession>A0A0A9G6Q0</accession>
<evidence type="ECO:0000313" key="1">
    <source>
        <dbReference type="EMBL" id="JAE18226.1"/>
    </source>
</evidence>
<reference evidence="1" key="1">
    <citation type="submission" date="2014-09" db="EMBL/GenBank/DDBJ databases">
        <authorList>
            <person name="Magalhaes I.L.F."/>
            <person name="Oliveira U."/>
            <person name="Santos F.R."/>
            <person name="Vidigal T.H.D.A."/>
            <person name="Brescovit A.D."/>
            <person name="Santos A.J."/>
        </authorList>
    </citation>
    <scope>NUCLEOTIDE SEQUENCE</scope>
    <source>
        <tissue evidence="1">Shoot tissue taken approximately 20 cm above the soil surface</tissue>
    </source>
</reference>
<reference evidence="1" key="2">
    <citation type="journal article" date="2015" name="Data Brief">
        <title>Shoot transcriptome of the giant reed, Arundo donax.</title>
        <authorList>
            <person name="Barrero R.A."/>
            <person name="Guerrero F.D."/>
            <person name="Moolhuijzen P."/>
            <person name="Goolsby J.A."/>
            <person name="Tidwell J."/>
            <person name="Bellgard S.E."/>
            <person name="Bellgard M.I."/>
        </authorList>
    </citation>
    <scope>NUCLEOTIDE SEQUENCE</scope>
    <source>
        <tissue evidence="1">Shoot tissue taken approximately 20 cm above the soil surface</tissue>
    </source>
</reference>
<protein>
    <submittedName>
        <fullName evidence="1">Uncharacterized protein</fullName>
    </submittedName>
</protein>